<dbReference type="InterPro" id="IPR017932">
    <property type="entry name" value="GATase_2_dom"/>
</dbReference>
<evidence type="ECO:0000313" key="8">
    <source>
        <dbReference type="EMBL" id="CAB4864646.1"/>
    </source>
</evidence>
<organism evidence="6">
    <name type="scientific">freshwater metagenome</name>
    <dbReference type="NCBI Taxonomy" id="449393"/>
    <lineage>
        <taxon>unclassified sequences</taxon>
        <taxon>metagenomes</taxon>
        <taxon>ecological metagenomes</taxon>
    </lineage>
</organism>
<dbReference type="PIRSF" id="PIRSF001589">
    <property type="entry name" value="Asn_synthetase_glu-h"/>
    <property type="match status" value="1"/>
</dbReference>
<evidence type="ECO:0000256" key="2">
    <source>
        <dbReference type="ARBA" id="ARBA00022741"/>
    </source>
</evidence>
<dbReference type="GO" id="GO:0006529">
    <property type="term" value="P:asparagine biosynthetic process"/>
    <property type="evidence" value="ECO:0007669"/>
    <property type="project" value="InterPro"/>
</dbReference>
<dbReference type="GO" id="GO:0005524">
    <property type="term" value="F:ATP binding"/>
    <property type="evidence" value="ECO:0007669"/>
    <property type="project" value="UniProtKB-KW"/>
</dbReference>
<dbReference type="InterPro" id="IPR051786">
    <property type="entry name" value="ASN_synthetase/amidase"/>
</dbReference>
<dbReference type="EMBL" id="CAFBLI010000034">
    <property type="protein sequence ID" value="CAB4864646.1"/>
    <property type="molecule type" value="Genomic_DNA"/>
</dbReference>
<reference evidence="6" key="1">
    <citation type="submission" date="2020-05" db="EMBL/GenBank/DDBJ databases">
        <authorList>
            <person name="Chiriac C."/>
            <person name="Salcher M."/>
            <person name="Ghai R."/>
            <person name="Kavagutti S V."/>
        </authorList>
    </citation>
    <scope>NUCLEOTIDE SEQUENCE</scope>
</reference>
<dbReference type="Gene3D" id="3.40.50.620">
    <property type="entry name" value="HUPs"/>
    <property type="match status" value="1"/>
</dbReference>
<keyword evidence="2" id="KW-0547">Nucleotide-binding</keyword>
<evidence type="ECO:0000256" key="1">
    <source>
        <dbReference type="ARBA" id="ARBA00005752"/>
    </source>
</evidence>
<dbReference type="GO" id="GO:0004066">
    <property type="term" value="F:asparagine synthase (glutamine-hydrolyzing) activity"/>
    <property type="evidence" value="ECO:0007669"/>
    <property type="project" value="InterPro"/>
</dbReference>
<dbReference type="InterPro" id="IPR029055">
    <property type="entry name" value="Ntn_hydrolases_N"/>
</dbReference>
<evidence type="ECO:0000313" key="6">
    <source>
        <dbReference type="EMBL" id="CAB4607044.1"/>
    </source>
</evidence>
<comment type="similarity">
    <text evidence="1">Belongs to the asparagine synthetase family.</text>
</comment>
<proteinExistence type="inferred from homology"/>
<protein>
    <submittedName>
        <fullName evidence="6">Unannotated protein</fullName>
    </submittedName>
</protein>
<evidence type="ECO:0000256" key="3">
    <source>
        <dbReference type="ARBA" id="ARBA00022840"/>
    </source>
</evidence>
<sequence length="619" mass="68734">MCGIAGRVGSSAGSKNAVTAAINSLAHRGPDDQGYFTAPGVELGMARLSIIDVAHGQQPKQDSTGKIEIVFNGEIYNHREVQEIVRKSGGKLIGDSEAEALAELYKIKGEQFLNDLRGMFAIAIWDSRDNSLLLARDRIGEKPLLYCETTAGNLVFASEMRAIFAFGVKSNVDESQIGNFLRLGYLNAPETIISGVKTLPPAHLLKFKDGKVNLARYWQLPDFKEIQIDKVAATQLISGALENAVVSQLSSERPLGTYLSGGIDSTLVTAFAARNSTSKINTFSIGFEDPAYDESSHARAVANYLGTEHHEIVVKPDPELILRKIGQVLDQPFGDSSIIPTFLLNQFASKEVIVALGGDGGDESMAGYDRYRAAPALQRLNPLLGAAKPLTKLVDRFGYTKLNRRGKRLLEAAKPYGSTRDRYLDLVSLVHSSEVNALLHPRISSENVGQNPLQRSWDLLNISDDSERARVLDLQTYLPGDLLFKTDISSMANSLELRAPFLDYRYLEVAHLIPTRFKIYNGEGKQLLRDLARTLVPSKLIDRPKMGFAIPRALWLRGPIKDMAHELLLGKTTMDRGWVDSKTVEKYWLLHQSGRDYDRILWPILMLELWARNWVDQAK</sequence>
<dbReference type="SUPFAM" id="SSF52402">
    <property type="entry name" value="Adenine nucleotide alpha hydrolases-like"/>
    <property type="match status" value="1"/>
</dbReference>
<dbReference type="PANTHER" id="PTHR43284">
    <property type="entry name" value="ASPARAGINE SYNTHETASE (GLUTAMINE-HYDROLYZING)"/>
    <property type="match status" value="1"/>
</dbReference>
<evidence type="ECO:0000256" key="4">
    <source>
        <dbReference type="ARBA" id="ARBA00022962"/>
    </source>
</evidence>
<dbReference type="GO" id="GO:0005829">
    <property type="term" value="C:cytosol"/>
    <property type="evidence" value="ECO:0007669"/>
    <property type="project" value="TreeGrafter"/>
</dbReference>
<keyword evidence="4" id="KW-0315">Glutamine amidotransferase</keyword>
<dbReference type="NCBIfam" id="TIGR01536">
    <property type="entry name" value="asn_synth_AEB"/>
    <property type="match status" value="1"/>
</dbReference>
<dbReference type="CDD" id="cd00712">
    <property type="entry name" value="AsnB"/>
    <property type="match status" value="1"/>
</dbReference>
<keyword evidence="3" id="KW-0067">ATP-binding</keyword>
<accession>A0A6J6H705</accession>
<dbReference type="EMBL" id="CAEZZS010000018">
    <property type="protein sequence ID" value="CAB4774382.1"/>
    <property type="molecule type" value="Genomic_DNA"/>
</dbReference>
<dbReference type="InterPro" id="IPR001962">
    <property type="entry name" value="Asn_synthase"/>
</dbReference>
<dbReference type="InterPro" id="IPR014729">
    <property type="entry name" value="Rossmann-like_a/b/a_fold"/>
</dbReference>
<evidence type="ECO:0000259" key="5">
    <source>
        <dbReference type="PROSITE" id="PS51278"/>
    </source>
</evidence>
<dbReference type="SUPFAM" id="SSF56235">
    <property type="entry name" value="N-terminal nucleophile aminohydrolases (Ntn hydrolases)"/>
    <property type="match status" value="1"/>
</dbReference>
<dbReference type="Pfam" id="PF00733">
    <property type="entry name" value="Asn_synthase"/>
    <property type="match status" value="1"/>
</dbReference>
<feature type="domain" description="Glutamine amidotransferase type-2" evidence="5">
    <location>
        <begin position="2"/>
        <end position="210"/>
    </location>
</feature>
<dbReference type="PROSITE" id="PS51278">
    <property type="entry name" value="GATASE_TYPE_2"/>
    <property type="match status" value="1"/>
</dbReference>
<evidence type="ECO:0000313" key="7">
    <source>
        <dbReference type="EMBL" id="CAB4774382.1"/>
    </source>
</evidence>
<dbReference type="Gene3D" id="3.60.20.10">
    <property type="entry name" value="Glutamine Phosphoribosylpyrophosphate, subunit 1, domain 1"/>
    <property type="match status" value="1"/>
</dbReference>
<dbReference type="EMBL" id="CAEZUJ010000066">
    <property type="protein sequence ID" value="CAB4607044.1"/>
    <property type="molecule type" value="Genomic_DNA"/>
</dbReference>
<dbReference type="CDD" id="cd01991">
    <property type="entry name" value="Asn_synthase_B_C"/>
    <property type="match status" value="1"/>
</dbReference>
<dbReference type="InterPro" id="IPR033738">
    <property type="entry name" value="AsnB_N"/>
</dbReference>
<dbReference type="PANTHER" id="PTHR43284:SF1">
    <property type="entry name" value="ASPARAGINE SYNTHETASE"/>
    <property type="match status" value="1"/>
</dbReference>
<gene>
    <name evidence="6" type="ORF">UFOPK1811_01188</name>
    <name evidence="7" type="ORF">UFOPK2922_00554</name>
    <name evidence="8" type="ORF">UFOPK3306_00614</name>
</gene>
<name>A0A6J6H705_9ZZZZ</name>
<dbReference type="InterPro" id="IPR006426">
    <property type="entry name" value="Asn_synth_AEB"/>
</dbReference>
<dbReference type="Pfam" id="PF13537">
    <property type="entry name" value="GATase_7"/>
    <property type="match status" value="1"/>
</dbReference>
<dbReference type="AlphaFoldDB" id="A0A6J6H705"/>